<evidence type="ECO:0000313" key="1">
    <source>
        <dbReference type="EMBL" id="GIY83340.1"/>
    </source>
</evidence>
<organism evidence="1 2">
    <name type="scientific">Caerostris darwini</name>
    <dbReference type="NCBI Taxonomy" id="1538125"/>
    <lineage>
        <taxon>Eukaryota</taxon>
        <taxon>Metazoa</taxon>
        <taxon>Ecdysozoa</taxon>
        <taxon>Arthropoda</taxon>
        <taxon>Chelicerata</taxon>
        <taxon>Arachnida</taxon>
        <taxon>Araneae</taxon>
        <taxon>Araneomorphae</taxon>
        <taxon>Entelegynae</taxon>
        <taxon>Araneoidea</taxon>
        <taxon>Araneidae</taxon>
        <taxon>Caerostris</taxon>
    </lineage>
</organism>
<gene>
    <name evidence="1" type="ORF">CDAR_416701</name>
</gene>
<dbReference type="Proteomes" id="UP001054837">
    <property type="component" value="Unassembled WGS sequence"/>
</dbReference>
<dbReference type="AlphaFoldDB" id="A0AAV4WPB0"/>
<comment type="caution">
    <text evidence="1">The sequence shown here is derived from an EMBL/GenBank/DDBJ whole genome shotgun (WGS) entry which is preliminary data.</text>
</comment>
<name>A0AAV4WPB0_9ARAC</name>
<accession>A0AAV4WPB0</accession>
<sequence length="173" mass="19373">MDYLRLISLSDGKSFTAASPALGFPSFVLPSLGLLEMGSPNRLSPIDLVIRWGVVYCSQSSVRLSFICSSFAGTARNGQVKKMSEEEIRLLKGRTKIGKCAASLLQESSRYFTARHRKRIRIDNDGFTHKKMWYILIPLLSHLIGECIRFSFSENLLLNDDNLDPANVNSAKK</sequence>
<proteinExistence type="predicted"/>
<dbReference type="EMBL" id="BPLQ01014807">
    <property type="protein sequence ID" value="GIY83340.1"/>
    <property type="molecule type" value="Genomic_DNA"/>
</dbReference>
<protein>
    <submittedName>
        <fullName evidence="1">Uncharacterized protein</fullName>
    </submittedName>
</protein>
<evidence type="ECO:0000313" key="2">
    <source>
        <dbReference type="Proteomes" id="UP001054837"/>
    </source>
</evidence>
<reference evidence="1 2" key="1">
    <citation type="submission" date="2021-06" db="EMBL/GenBank/DDBJ databases">
        <title>Caerostris darwini draft genome.</title>
        <authorList>
            <person name="Kono N."/>
            <person name="Arakawa K."/>
        </authorList>
    </citation>
    <scope>NUCLEOTIDE SEQUENCE [LARGE SCALE GENOMIC DNA]</scope>
</reference>
<keyword evidence="2" id="KW-1185">Reference proteome</keyword>